<comment type="caution">
    <text evidence="7">The sequence shown here is derived from an EMBL/GenBank/DDBJ whole genome shotgun (WGS) entry which is preliminary data.</text>
</comment>
<evidence type="ECO:0000256" key="4">
    <source>
        <dbReference type="ARBA" id="ARBA00023136"/>
    </source>
</evidence>
<accession>A0A318KM28</accession>
<evidence type="ECO:0000256" key="2">
    <source>
        <dbReference type="ARBA" id="ARBA00022692"/>
    </source>
</evidence>
<keyword evidence="3 5" id="KW-1133">Transmembrane helix</keyword>
<sequence>MGELVKFSLKRRFVNTATILLNVMLCLVLGAAFFADKLVDLINPQLFEERVIYLCNLDERIVDSLFESEQSGLKFIVSEEDPKHLITEDNRAMVLEYQQGYILHTLYKADSLLVHSLSALLSQTHQTLALLSLVTSSEEFESIMSPILIENQVQNEGIEVSEDRQNLIFMVITSIYFTMLSFSTTVANEVIYEKSTKTLELILTSVSAKAHFLSKMVVGWLAIFIQMLLVCGYLLLWFIIRNSFDQGNQLLLFIEKAGLLNNGCKTFAELLGQIHLEPSFILKLLFILAFLYTGILFIQMILVILSSFIANVEEAGNIQAPFYLILMGVYYFALSVNTPYQMSEGIGFILSFLPFFSMLFMPCRLLIQNVSMFELMLSYMISFSAIFFVVKKGSAVYQRGVLDYSSKGALGVIKGILDHPGKEKS</sequence>
<dbReference type="Pfam" id="PF12698">
    <property type="entry name" value="ABC2_membrane_3"/>
    <property type="match status" value="1"/>
</dbReference>
<evidence type="ECO:0000313" key="7">
    <source>
        <dbReference type="EMBL" id="PXX78580.1"/>
    </source>
</evidence>
<feature type="domain" description="ABC-2 type transporter transmembrane" evidence="6">
    <location>
        <begin position="47"/>
        <end position="389"/>
    </location>
</feature>
<evidence type="ECO:0000256" key="3">
    <source>
        <dbReference type="ARBA" id="ARBA00022989"/>
    </source>
</evidence>
<reference evidence="7 8" key="1">
    <citation type="submission" date="2018-05" db="EMBL/GenBank/DDBJ databases">
        <title>Genomic Encyclopedia of Type Strains, Phase IV (KMG-IV): sequencing the most valuable type-strain genomes for metagenomic binning, comparative biology and taxonomic classification.</title>
        <authorList>
            <person name="Goeker M."/>
        </authorList>
    </citation>
    <scope>NUCLEOTIDE SEQUENCE [LARGE SCALE GENOMIC DNA]</scope>
    <source>
        <strain evidence="7 8">JC118</strain>
    </source>
</reference>
<name>A0A318KM28_9FIRM</name>
<evidence type="ECO:0000256" key="5">
    <source>
        <dbReference type="SAM" id="Phobius"/>
    </source>
</evidence>
<keyword evidence="4 5" id="KW-0472">Membrane</keyword>
<dbReference type="InterPro" id="IPR013525">
    <property type="entry name" value="ABC2_TM"/>
</dbReference>
<gene>
    <name evidence="7" type="ORF">DES51_107121</name>
</gene>
<evidence type="ECO:0000259" key="6">
    <source>
        <dbReference type="Pfam" id="PF12698"/>
    </source>
</evidence>
<feature type="transmembrane region" description="Helical" evidence="5">
    <location>
        <begin position="316"/>
        <end position="334"/>
    </location>
</feature>
<dbReference type="GO" id="GO:0016020">
    <property type="term" value="C:membrane"/>
    <property type="evidence" value="ECO:0007669"/>
    <property type="project" value="UniProtKB-SubCell"/>
</dbReference>
<dbReference type="AlphaFoldDB" id="A0A318KM28"/>
<dbReference type="STRING" id="1034346.GCA_000313565_02932"/>
<comment type="subcellular location">
    <subcellularLocation>
        <location evidence="1">Membrane</location>
        <topology evidence="1">Multi-pass membrane protein</topology>
    </subcellularLocation>
</comment>
<keyword evidence="2 5" id="KW-0812">Transmembrane</keyword>
<proteinExistence type="predicted"/>
<dbReference type="OrthoDB" id="1651798at2"/>
<organism evidence="7 8">
    <name type="scientific">Dielma fastidiosa</name>
    <dbReference type="NCBI Taxonomy" id="1034346"/>
    <lineage>
        <taxon>Bacteria</taxon>
        <taxon>Bacillati</taxon>
        <taxon>Bacillota</taxon>
        <taxon>Erysipelotrichia</taxon>
        <taxon>Erysipelotrichales</taxon>
        <taxon>Erysipelotrichaceae</taxon>
        <taxon>Dielma</taxon>
    </lineage>
</organism>
<feature type="transmembrane region" description="Helical" evidence="5">
    <location>
        <begin position="284"/>
        <end position="310"/>
    </location>
</feature>
<protein>
    <submittedName>
        <fullName evidence="7">ABC-2 family transporter</fullName>
    </submittedName>
</protein>
<dbReference type="GO" id="GO:0140359">
    <property type="term" value="F:ABC-type transporter activity"/>
    <property type="evidence" value="ECO:0007669"/>
    <property type="project" value="InterPro"/>
</dbReference>
<feature type="transmembrane region" description="Helical" evidence="5">
    <location>
        <begin position="217"/>
        <end position="240"/>
    </location>
</feature>
<feature type="transmembrane region" description="Helical" evidence="5">
    <location>
        <begin position="12"/>
        <end position="35"/>
    </location>
</feature>
<evidence type="ECO:0000313" key="8">
    <source>
        <dbReference type="Proteomes" id="UP000247612"/>
    </source>
</evidence>
<dbReference type="EMBL" id="QJKH01000007">
    <property type="protein sequence ID" value="PXX78580.1"/>
    <property type="molecule type" value="Genomic_DNA"/>
</dbReference>
<dbReference type="Proteomes" id="UP000247612">
    <property type="component" value="Unassembled WGS sequence"/>
</dbReference>
<keyword evidence="8" id="KW-1185">Reference proteome</keyword>
<feature type="transmembrane region" description="Helical" evidence="5">
    <location>
        <begin position="373"/>
        <end position="390"/>
    </location>
</feature>
<dbReference type="GeneID" id="94440677"/>
<evidence type="ECO:0000256" key="1">
    <source>
        <dbReference type="ARBA" id="ARBA00004141"/>
    </source>
</evidence>
<feature type="transmembrane region" description="Helical" evidence="5">
    <location>
        <begin position="346"/>
        <end position="367"/>
    </location>
</feature>
<dbReference type="RefSeq" id="WP_022939207.1">
    <property type="nucleotide sequence ID" value="NZ_CABKRQ010000008.1"/>
</dbReference>